<dbReference type="Proteomes" id="UP000726170">
    <property type="component" value="Unassembled WGS sequence"/>
</dbReference>
<evidence type="ECO:0000313" key="3">
    <source>
        <dbReference type="Proteomes" id="UP000726170"/>
    </source>
</evidence>
<feature type="domain" description="Peptidase M20 dimerisation" evidence="1">
    <location>
        <begin position="200"/>
        <end position="297"/>
    </location>
</feature>
<dbReference type="EMBL" id="JAHLQF010000001">
    <property type="protein sequence ID" value="MBU5483796.1"/>
    <property type="molecule type" value="Genomic_DNA"/>
</dbReference>
<dbReference type="InterPro" id="IPR011650">
    <property type="entry name" value="Peptidase_M20_dimer"/>
</dbReference>
<dbReference type="RefSeq" id="WP_216438154.1">
    <property type="nucleotide sequence ID" value="NZ_JAHLQF010000001.1"/>
</dbReference>
<protein>
    <submittedName>
        <fullName evidence="2">M20/M25/M40 family metallo-hydrolase</fullName>
    </submittedName>
</protein>
<evidence type="ECO:0000313" key="2">
    <source>
        <dbReference type="EMBL" id="MBU5483796.1"/>
    </source>
</evidence>
<gene>
    <name evidence="2" type="ORF">KQI86_05590</name>
</gene>
<dbReference type="PANTHER" id="PTHR43808:SF17">
    <property type="entry name" value="PEPTIDASE M20"/>
    <property type="match status" value="1"/>
</dbReference>
<evidence type="ECO:0000259" key="1">
    <source>
        <dbReference type="Pfam" id="PF07687"/>
    </source>
</evidence>
<accession>A0ABS6EF01</accession>
<keyword evidence="3" id="KW-1185">Reference proteome</keyword>
<name>A0ABS6EF01_9CLOT</name>
<dbReference type="InterPro" id="IPR002933">
    <property type="entry name" value="Peptidase_M20"/>
</dbReference>
<sequence>MNNNYYVSDVVKSVLENIMKSEKVNKGIEFIKRDHKNTIEEQKEICEIPAPSFKESKRSQEMMKRIKELGLKEVYIDEVGNVIAKRLGGGHGPKLVIAAHLDTVFPETVDTRVVEKEDKLYAPGIADDTRGLAEILSLIRAFNHTAIETIGDIIFVANVCEEGIGDLKGTKHLFEENKDIDGFISIDGTGVSSITYLATGSHRYKITYKGSGGHSYAEFGTPSAIHAMGRAIAKISDLKCPEDPKTTFTVGTVEGGTSVNSIAAEASMLIDIRSNNEEEIIKLEKQIIDKIKEGAEEENNRWKSDKKISVEIDLIGNRPAGTQSKESIIIQSICASTEVIGLVPELSNPGSTDANIPISMGIPGVAVGRGGKSGKIHSLEEWFDPKEAYLGPQKVFLSALALVGIKDLINPLLEIR</sequence>
<dbReference type="Pfam" id="PF07687">
    <property type="entry name" value="M20_dimer"/>
    <property type="match status" value="1"/>
</dbReference>
<dbReference type="PANTHER" id="PTHR43808">
    <property type="entry name" value="ACETYLORNITHINE DEACETYLASE"/>
    <property type="match status" value="1"/>
</dbReference>
<proteinExistence type="predicted"/>
<organism evidence="2 3">
    <name type="scientific">Clostridium mobile</name>
    <dbReference type="NCBI Taxonomy" id="2841512"/>
    <lineage>
        <taxon>Bacteria</taxon>
        <taxon>Bacillati</taxon>
        <taxon>Bacillota</taxon>
        <taxon>Clostridia</taxon>
        <taxon>Eubacteriales</taxon>
        <taxon>Clostridiaceae</taxon>
        <taxon>Clostridium</taxon>
    </lineage>
</organism>
<reference evidence="2 3" key="1">
    <citation type="submission" date="2021-06" db="EMBL/GenBank/DDBJ databases">
        <authorList>
            <person name="Sun Q."/>
            <person name="Li D."/>
        </authorList>
    </citation>
    <scope>NUCLEOTIDE SEQUENCE [LARGE SCALE GENOMIC DNA]</scope>
    <source>
        <strain evidence="2 3">MSJ-11</strain>
    </source>
</reference>
<dbReference type="Pfam" id="PF01546">
    <property type="entry name" value="Peptidase_M20"/>
    <property type="match status" value="1"/>
</dbReference>
<dbReference type="InterPro" id="IPR050072">
    <property type="entry name" value="Peptidase_M20A"/>
</dbReference>
<comment type="caution">
    <text evidence="2">The sequence shown here is derived from an EMBL/GenBank/DDBJ whole genome shotgun (WGS) entry which is preliminary data.</text>
</comment>